<dbReference type="Proteomes" id="UP001219525">
    <property type="component" value="Unassembled WGS sequence"/>
</dbReference>
<protein>
    <submittedName>
        <fullName evidence="2">Uncharacterized protein</fullName>
    </submittedName>
</protein>
<reference evidence="2" key="1">
    <citation type="submission" date="2023-03" db="EMBL/GenBank/DDBJ databases">
        <title>Massive genome expansion in bonnet fungi (Mycena s.s.) driven by repeated elements and novel gene families across ecological guilds.</title>
        <authorList>
            <consortium name="Lawrence Berkeley National Laboratory"/>
            <person name="Harder C.B."/>
            <person name="Miyauchi S."/>
            <person name="Viragh M."/>
            <person name="Kuo A."/>
            <person name="Thoen E."/>
            <person name="Andreopoulos B."/>
            <person name="Lu D."/>
            <person name="Skrede I."/>
            <person name="Drula E."/>
            <person name="Henrissat B."/>
            <person name="Morin E."/>
            <person name="Kohler A."/>
            <person name="Barry K."/>
            <person name="LaButti K."/>
            <person name="Morin E."/>
            <person name="Salamov A."/>
            <person name="Lipzen A."/>
            <person name="Mereny Z."/>
            <person name="Hegedus B."/>
            <person name="Baldrian P."/>
            <person name="Stursova M."/>
            <person name="Weitz H."/>
            <person name="Taylor A."/>
            <person name="Grigoriev I.V."/>
            <person name="Nagy L.G."/>
            <person name="Martin F."/>
            <person name="Kauserud H."/>
        </authorList>
    </citation>
    <scope>NUCLEOTIDE SEQUENCE</scope>
    <source>
        <strain evidence="2">9144</strain>
    </source>
</reference>
<evidence type="ECO:0000256" key="1">
    <source>
        <dbReference type="SAM" id="MobiDB-lite"/>
    </source>
</evidence>
<feature type="compositionally biased region" description="Low complexity" evidence="1">
    <location>
        <begin position="256"/>
        <end position="286"/>
    </location>
</feature>
<name>A0AAD6VIV1_9AGAR</name>
<evidence type="ECO:0000313" key="2">
    <source>
        <dbReference type="EMBL" id="KAJ7212727.1"/>
    </source>
</evidence>
<feature type="region of interest" description="Disordered" evidence="1">
    <location>
        <begin position="221"/>
        <end position="289"/>
    </location>
</feature>
<comment type="caution">
    <text evidence="2">The sequence shown here is derived from an EMBL/GenBank/DDBJ whole genome shotgun (WGS) entry which is preliminary data.</text>
</comment>
<gene>
    <name evidence="2" type="ORF">GGX14DRAFT_393616</name>
</gene>
<sequence>MCKLQTPNLRNPILKPSSERLDMDREQYDMLLAIAKSYLDTSQDVGIAELAESLTDVFGAKYLDLPEAAAFNAYFTEVQNYWQLKKEPDLSKPEPVLLTPPPFDGDTSMDVDPASTKLSNSALQAATLSVEAERTQRLIHNVSPRTNMKGGRTLNELTASLLIERKQNGKPVFRCIGCLVSSANKTTDRVHKHAINCEKLARDFPNEVKLVRAELEKKSTPAILENGGKGAPRIRTQGARHASDPYHKRTPVPGISPLASQSTTPSSTPAPSTSTITPTPPVQTTLEDNWGAGKITAPRQATIDYFLLRMIICCALAFSLLDNGFFLDFCLAMCPTYAVPDRSSFFVKHIAAEAAYVLTAACGT</sequence>
<proteinExistence type="predicted"/>
<dbReference type="AlphaFoldDB" id="A0AAD6VIV1"/>
<dbReference type="EMBL" id="JARJCW010000023">
    <property type="protein sequence ID" value="KAJ7212727.1"/>
    <property type="molecule type" value="Genomic_DNA"/>
</dbReference>
<organism evidence="2 3">
    <name type="scientific">Mycena pura</name>
    <dbReference type="NCBI Taxonomy" id="153505"/>
    <lineage>
        <taxon>Eukaryota</taxon>
        <taxon>Fungi</taxon>
        <taxon>Dikarya</taxon>
        <taxon>Basidiomycota</taxon>
        <taxon>Agaricomycotina</taxon>
        <taxon>Agaricomycetes</taxon>
        <taxon>Agaricomycetidae</taxon>
        <taxon>Agaricales</taxon>
        <taxon>Marasmiineae</taxon>
        <taxon>Mycenaceae</taxon>
        <taxon>Mycena</taxon>
    </lineage>
</organism>
<accession>A0AAD6VIV1</accession>
<keyword evidence="3" id="KW-1185">Reference proteome</keyword>
<evidence type="ECO:0000313" key="3">
    <source>
        <dbReference type="Proteomes" id="UP001219525"/>
    </source>
</evidence>